<keyword evidence="3" id="KW-0645">Protease</keyword>
<dbReference type="PROSITE" id="PS00631">
    <property type="entry name" value="CYTOSOL_AP"/>
    <property type="match status" value="1"/>
</dbReference>
<comment type="similarity">
    <text evidence="1">Belongs to the peptidase M17 family.</text>
</comment>
<sequence>MFDRPLDCLIAEHELSPDRVVREVCAVRPAQLAVLLESLPPADAAWLRAQGFAAKSGELVKMPGEAGVASAILGLGDAGEGPQGPYAFGGLAMALAGPSEAGEADAATPDHAAGRPVWRLALPVDVAVNDAVLGFCLGAYRFDRLRASKSVPALLAVPAGAESGAAVARATWLARDLINMPANLLGPSELADTAVHTMRAFGAEARIVTGEALARDYPAIEAVGAGSARPPRVVVANWRGSKATDGAPLLSLVGKGVCFDSGGYDIKSSAGMLRMKKDMGGAAIMLALARLVMDHDLPVRLALRLGCVENSISGSAMRPSDVLSTRRGLSVEVGNTDAEGRLVLSDLLAEASDESPDLLVDAATLTGAARVALGPDLPALFSNDDKVAQAIIDAGLTAHDPVWRLPLWDGYNEWLSSPVADLNNVSSRPMAGAIVASLFLQRFVARSVRWAHIDTYAWNDHVRPGRPEGGEALGLRAIFQALLPILNL</sequence>
<dbReference type="SUPFAM" id="SSF53187">
    <property type="entry name" value="Zn-dependent exopeptidases"/>
    <property type="match status" value="1"/>
</dbReference>
<dbReference type="EMBL" id="CP053708">
    <property type="protein sequence ID" value="QKE91095.1"/>
    <property type="molecule type" value="Genomic_DNA"/>
</dbReference>
<gene>
    <name evidence="7" type="ORF">HN018_14515</name>
</gene>
<evidence type="ECO:0000256" key="1">
    <source>
        <dbReference type="ARBA" id="ARBA00009528"/>
    </source>
</evidence>
<dbReference type="GO" id="GO:0006508">
    <property type="term" value="P:proteolysis"/>
    <property type="evidence" value="ECO:0007669"/>
    <property type="project" value="UniProtKB-KW"/>
</dbReference>
<protein>
    <submittedName>
        <fullName evidence="7">Leucyl aminopeptidase family protein</fullName>
    </submittedName>
</protein>
<dbReference type="RefSeq" id="WP_171833382.1">
    <property type="nucleotide sequence ID" value="NZ_CP053708.1"/>
</dbReference>
<organism evidence="7 8">
    <name type="scientific">Lichenicola cladoniae</name>
    <dbReference type="NCBI Taxonomy" id="1484109"/>
    <lineage>
        <taxon>Bacteria</taxon>
        <taxon>Pseudomonadati</taxon>
        <taxon>Pseudomonadota</taxon>
        <taxon>Alphaproteobacteria</taxon>
        <taxon>Acetobacterales</taxon>
        <taxon>Acetobacteraceae</taxon>
        <taxon>Lichenicola</taxon>
    </lineage>
</organism>
<dbReference type="GO" id="GO:0070006">
    <property type="term" value="F:metalloaminopeptidase activity"/>
    <property type="evidence" value="ECO:0007669"/>
    <property type="project" value="InterPro"/>
</dbReference>
<evidence type="ECO:0000256" key="2">
    <source>
        <dbReference type="ARBA" id="ARBA00022438"/>
    </source>
</evidence>
<dbReference type="Gene3D" id="3.40.630.10">
    <property type="entry name" value="Zn peptidases"/>
    <property type="match status" value="1"/>
</dbReference>
<evidence type="ECO:0000256" key="3">
    <source>
        <dbReference type="ARBA" id="ARBA00022670"/>
    </source>
</evidence>
<dbReference type="GO" id="GO:0030145">
    <property type="term" value="F:manganese ion binding"/>
    <property type="evidence" value="ECO:0007669"/>
    <property type="project" value="InterPro"/>
</dbReference>
<feature type="domain" description="Cytosol aminopeptidase" evidence="6">
    <location>
        <begin position="335"/>
        <end position="342"/>
    </location>
</feature>
<evidence type="ECO:0000313" key="7">
    <source>
        <dbReference type="EMBL" id="QKE91095.1"/>
    </source>
</evidence>
<dbReference type="InterPro" id="IPR000819">
    <property type="entry name" value="Peptidase_M17_C"/>
</dbReference>
<dbReference type="Proteomes" id="UP000500767">
    <property type="component" value="Chromosome"/>
</dbReference>
<dbReference type="Gene3D" id="3.40.220.10">
    <property type="entry name" value="Leucine Aminopeptidase, subunit E, domain 1"/>
    <property type="match status" value="1"/>
</dbReference>
<keyword evidence="8" id="KW-1185">Reference proteome</keyword>
<evidence type="ECO:0000256" key="4">
    <source>
        <dbReference type="ARBA" id="ARBA00022801"/>
    </source>
</evidence>
<dbReference type="Pfam" id="PF00883">
    <property type="entry name" value="Peptidase_M17"/>
    <property type="match status" value="1"/>
</dbReference>
<keyword evidence="4" id="KW-0378">Hydrolase</keyword>
<dbReference type="AlphaFoldDB" id="A0A6M8HS73"/>
<dbReference type="CDD" id="cd00433">
    <property type="entry name" value="Peptidase_M17"/>
    <property type="match status" value="1"/>
</dbReference>
<dbReference type="InterPro" id="IPR011356">
    <property type="entry name" value="Leucine_aapep/pepB"/>
</dbReference>
<dbReference type="KEGG" id="lck:HN018_14515"/>
<name>A0A6M8HS73_9PROT</name>
<dbReference type="PANTHER" id="PTHR11963">
    <property type="entry name" value="LEUCINE AMINOPEPTIDASE-RELATED"/>
    <property type="match status" value="1"/>
</dbReference>
<keyword evidence="5" id="KW-0464">Manganese</keyword>
<evidence type="ECO:0000313" key="8">
    <source>
        <dbReference type="Proteomes" id="UP000500767"/>
    </source>
</evidence>
<dbReference type="PRINTS" id="PR00481">
    <property type="entry name" value="LAMNOPPTDASE"/>
</dbReference>
<proteinExistence type="inferred from homology"/>
<keyword evidence="2 7" id="KW-0031">Aminopeptidase</keyword>
<dbReference type="GO" id="GO:0005737">
    <property type="term" value="C:cytoplasm"/>
    <property type="evidence" value="ECO:0007669"/>
    <property type="project" value="InterPro"/>
</dbReference>
<evidence type="ECO:0000256" key="5">
    <source>
        <dbReference type="ARBA" id="ARBA00023211"/>
    </source>
</evidence>
<dbReference type="Pfam" id="PF21337">
    <property type="entry name" value="Peptidase_M17_N_1"/>
    <property type="match status" value="1"/>
</dbReference>
<dbReference type="InterPro" id="IPR043472">
    <property type="entry name" value="Macro_dom-like"/>
</dbReference>
<dbReference type="PANTHER" id="PTHR11963:SF20">
    <property type="entry name" value="PEPTIDASE B"/>
    <property type="match status" value="1"/>
</dbReference>
<evidence type="ECO:0000259" key="6">
    <source>
        <dbReference type="PROSITE" id="PS00631"/>
    </source>
</evidence>
<reference evidence="7 8" key="1">
    <citation type="journal article" date="2014" name="World J. Microbiol. Biotechnol.">
        <title>Biodiversity and physiological characteristics of Antarctic and Arctic lichens-associated bacteria.</title>
        <authorList>
            <person name="Lee Y.M."/>
            <person name="Kim E.H."/>
            <person name="Lee H.K."/>
            <person name="Hong S.G."/>
        </authorList>
    </citation>
    <scope>NUCLEOTIDE SEQUENCE [LARGE SCALE GENOMIC DNA]</scope>
    <source>
        <strain evidence="7 8">PAMC 26569</strain>
    </source>
</reference>
<dbReference type="InterPro" id="IPR048816">
    <property type="entry name" value="Peptidase_M17_N_1"/>
</dbReference>
<accession>A0A6M8HS73</accession>